<dbReference type="EMBL" id="OANT01000002">
    <property type="protein sequence ID" value="SNX44198.1"/>
    <property type="molecule type" value="Genomic_DNA"/>
</dbReference>
<accession>A0A240E613</accession>
<name>A0A240E613_9GAMM</name>
<keyword evidence="3" id="KW-1185">Reference proteome</keyword>
<evidence type="ECO:0000256" key="1">
    <source>
        <dbReference type="SAM" id="MobiDB-lite"/>
    </source>
</evidence>
<proteinExistence type="predicted"/>
<gene>
    <name evidence="2" type="ORF">SAMN05421731_102359</name>
</gene>
<evidence type="ECO:0000313" key="3">
    <source>
        <dbReference type="Proteomes" id="UP000219042"/>
    </source>
</evidence>
<reference evidence="3" key="1">
    <citation type="submission" date="2016-09" db="EMBL/GenBank/DDBJ databases">
        <authorList>
            <person name="Varghese N."/>
            <person name="Submissions S."/>
        </authorList>
    </citation>
    <scope>NUCLEOTIDE SEQUENCE [LARGE SCALE GENOMIC DNA]</scope>
    <source>
        <strain evidence="3">ANC 4466</strain>
    </source>
</reference>
<evidence type="ECO:0000313" key="2">
    <source>
        <dbReference type="EMBL" id="SNX44198.1"/>
    </source>
</evidence>
<dbReference type="AlphaFoldDB" id="A0A240E613"/>
<organism evidence="2 3">
    <name type="scientific">Acinetobacter puyangensis</name>
    <dbReference type="NCBI Taxonomy" id="1096779"/>
    <lineage>
        <taxon>Bacteria</taxon>
        <taxon>Pseudomonadati</taxon>
        <taxon>Pseudomonadota</taxon>
        <taxon>Gammaproteobacteria</taxon>
        <taxon>Moraxellales</taxon>
        <taxon>Moraxellaceae</taxon>
        <taxon>Acinetobacter</taxon>
    </lineage>
</organism>
<dbReference type="RefSeq" id="WP_097078445.1">
    <property type="nucleotide sequence ID" value="NZ_BAABHT010000003.1"/>
</dbReference>
<protein>
    <recommendedName>
        <fullName evidence="4">Restriction endonuclease</fullName>
    </recommendedName>
</protein>
<dbReference type="Proteomes" id="UP000219042">
    <property type="component" value="Unassembled WGS sequence"/>
</dbReference>
<sequence>MSNLQIFGNLFQVDFPVEIADGVLGRMQALYGDGFEKHYGNMSPAELQNLACSVLNGLTQQDIARGLLRMNNEKWCPKLPEFRSWCVSGGEWWTADHAWARAMIFMNDRSKPITTIAKDSLDEVRLILENEGQKAAHFAFRDIYHDYLQRAKLAGESQQFWEKAKKKDQKTIENNPEKHHSPEQKVDVHSMMEQAYAKVGKV</sequence>
<evidence type="ECO:0008006" key="4">
    <source>
        <dbReference type="Google" id="ProtNLM"/>
    </source>
</evidence>
<feature type="region of interest" description="Disordered" evidence="1">
    <location>
        <begin position="164"/>
        <end position="186"/>
    </location>
</feature>